<accession>A0A813GZR7</accession>
<dbReference type="Proteomes" id="UP000654075">
    <property type="component" value="Unassembled WGS sequence"/>
</dbReference>
<comment type="caution">
    <text evidence="2">The sequence shown here is derived from an EMBL/GenBank/DDBJ whole genome shotgun (WGS) entry which is preliminary data.</text>
</comment>
<evidence type="ECO:0000256" key="1">
    <source>
        <dbReference type="SAM" id="MobiDB-lite"/>
    </source>
</evidence>
<sequence>MVRGGHNLENLLDGSSHGPIRPSGKARGQRGGLSSRGRAGSEEDPPDGEAEGQGTEVAQAIPKTVTSATSGSCVEVGPWPQLPLAWLSLLELRAASRASSREWCSAVDGLEVKLSPSHMDAWLRHRFLEVLRAPQLTFPCAASMVYGTLRARGFPLLSEDVSERSPDQESVASLLPGPFHLVDWRPDVRQSSHRSLARLVKALVKEGLVTAKEIRIRGIGRRSKVLPAMELQITAAC</sequence>
<organism evidence="2 5">
    <name type="scientific">Polarella glacialis</name>
    <name type="common">Dinoflagellate</name>
    <dbReference type="NCBI Taxonomy" id="89957"/>
    <lineage>
        <taxon>Eukaryota</taxon>
        <taxon>Sar</taxon>
        <taxon>Alveolata</taxon>
        <taxon>Dinophyceae</taxon>
        <taxon>Suessiales</taxon>
        <taxon>Suessiaceae</taxon>
        <taxon>Polarella</taxon>
    </lineage>
</organism>
<reference evidence="2" key="1">
    <citation type="submission" date="2021-02" db="EMBL/GenBank/DDBJ databases">
        <authorList>
            <person name="Dougan E. K."/>
            <person name="Rhodes N."/>
            <person name="Thang M."/>
            <person name="Chan C."/>
        </authorList>
    </citation>
    <scope>NUCLEOTIDE SEQUENCE</scope>
</reference>
<proteinExistence type="predicted"/>
<name>A0A813GZR7_POLGL</name>
<dbReference type="Proteomes" id="UP000626109">
    <property type="component" value="Unassembled WGS sequence"/>
</dbReference>
<evidence type="ECO:0000313" key="5">
    <source>
        <dbReference type="Proteomes" id="UP000654075"/>
    </source>
</evidence>
<gene>
    <name evidence="2" type="ORF">PGLA1383_LOCUS47065</name>
    <name evidence="3" type="ORF">PGLA2088_LOCUS11468</name>
    <name evidence="4" type="ORF">PGLA2088_LOCUS51361</name>
</gene>
<dbReference type="EMBL" id="CAJNNV010029972">
    <property type="protein sequence ID" value="CAE8630890.1"/>
    <property type="molecule type" value="Genomic_DNA"/>
</dbReference>
<dbReference type="AlphaFoldDB" id="A0A813GZR7"/>
<evidence type="ECO:0000313" key="3">
    <source>
        <dbReference type="EMBL" id="CAE8655188.1"/>
    </source>
</evidence>
<keyword evidence="5" id="KW-1185">Reference proteome</keyword>
<evidence type="ECO:0000313" key="2">
    <source>
        <dbReference type="EMBL" id="CAE8630890.1"/>
    </source>
</evidence>
<evidence type="ECO:0000313" key="4">
    <source>
        <dbReference type="EMBL" id="CAE8743361.1"/>
    </source>
</evidence>
<dbReference type="EMBL" id="CAJNNW010037632">
    <property type="protein sequence ID" value="CAE8743361.1"/>
    <property type="molecule type" value="Genomic_DNA"/>
</dbReference>
<protein>
    <submittedName>
        <fullName evidence="2">Uncharacterized protein</fullName>
    </submittedName>
</protein>
<feature type="region of interest" description="Disordered" evidence="1">
    <location>
        <begin position="1"/>
        <end position="55"/>
    </location>
</feature>
<dbReference type="EMBL" id="CAJNNW010013234">
    <property type="protein sequence ID" value="CAE8655188.1"/>
    <property type="molecule type" value="Genomic_DNA"/>
</dbReference>